<evidence type="ECO:0000313" key="4">
    <source>
        <dbReference type="EMBL" id="RHC55324.1"/>
    </source>
</evidence>
<evidence type="ECO:0000259" key="3">
    <source>
        <dbReference type="Pfam" id="PF01478"/>
    </source>
</evidence>
<dbReference type="EMBL" id="QSHZ01000015">
    <property type="protein sequence ID" value="RHC55324.1"/>
    <property type="molecule type" value="Genomic_DNA"/>
</dbReference>
<reference evidence="4 5" key="1">
    <citation type="submission" date="2018-08" db="EMBL/GenBank/DDBJ databases">
        <title>A genome reference for cultivated species of the human gut microbiota.</title>
        <authorList>
            <person name="Zou Y."/>
            <person name="Xue W."/>
            <person name="Luo G."/>
        </authorList>
    </citation>
    <scope>NUCLEOTIDE SEQUENCE [LARGE SCALE GENOMIC DNA]</scope>
    <source>
        <strain evidence="4 5">AM35-14</strain>
    </source>
</reference>
<feature type="transmembrane region" description="Helical" evidence="2">
    <location>
        <begin position="6"/>
        <end position="23"/>
    </location>
</feature>
<dbReference type="PANTHER" id="PTHR30487">
    <property type="entry name" value="TYPE 4 PREPILIN-LIKE PROTEINS LEADER PEPTIDE-PROCESSING ENZYME"/>
    <property type="match status" value="1"/>
</dbReference>
<dbReference type="RefSeq" id="WP_117625854.1">
    <property type="nucleotide sequence ID" value="NZ_CATYQV010000116.1"/>
</dbReference>
<name>A0A414AUM6_9FIRM</name>
<keyword evidence="2" id="KW-0472">Membrane</keyword>
<organism evidence="4 5">
    <name type="scientific">Enterocloster bolteae</name>
    <dbReference type="NCBI Taxonomy" id="208479"/>
    <lineage>
        <taxon>Bacteria</taxon>
        <taxon>Bacillati</taxon>
        <taxon>Bacillota</taxon>
        <taxon>Clostridia</taxon>
        <taxon>Lachnospirales</taxon>
        <taxon>Lachnospiraceae</taxon>
        <taxon>Enterocloster</taxon>
    </lineage>
</organism>
<dbReference type="GO" id="GO:0005886">
    <property type="term" value="C:plasma membrane"/>
    <property type="evidence" value="ECO:0007669"/>
    <property type="project" value="TreeGrafter"/>
</dbReference>
<dbReference type="GO" id="GO:0006465">
    <property type="term" value="P:signal peptide processing"/>
    <property type="evidence" value="ECO:0007669"/>
    <property type="project" value="TreeGrafter"/>
</dbReference>
<feature type="domain" description="Prepilin type IV endopeptidase peptidase" evidence="3">
    <location>
        <begin position="80"/>
        <end position="185"/>
    </location>
</feature>
<keyword evidence="2" id="KW-1133">Transmembrane helix</keyword>
<dbReference type="PANTHER" id="PTHR30487:SF0">
    <property type="entry name" value="PREPILIN LEADER PEPTIDASE_N-METHYLTRANSFERASE-RELATED"/>
    <property type="match status" value="1"/>
</dbReference>
<dbReference type="GO" id="GO:0004190">
    <property type="term" value="F:aspartic-type endopeptidase activity"/>
    <property type="evidence" value="ECO:0007669"/>
    <property type="project" value="InterPro"/>
</dbReference>
<feature type="transmembrane region" description="Helical" evidence="2">
    <location>
        <begin position="98"/>
        <end position="116"/>
    </location>
</feature>
<dbReference type="InterPro" id="IPR050882">
    <property type="entry name" value="Prepilin_peptidase/N-MTase"/>
</dbReference>
<dbReference type="AlphaFoldDB" id="A0A414AUM6"/>
<evidence type="ECO:0000256" key="2">
    <source>
        <dbReference type="SAM" id="Phobius"/>
    </source>
</evidence>
<feature type="transmembrane region" description="Helical" evidence="2">
    <location>
        <begin position="122"/>
        <end position="142"/>
    </location>
</feature>
<evidence type="ECO:0000256" key="1">
    <source>
        <dbReference type="ARBA" id="ARBA00005801"/>
    </source>
</evidence>
<feature type="transmembrane region" description="Helical" evidence="2">
    <location>
        <begin position="72"/>
        <end position="91"/>
    </location>
</feature>
<accession>A0A414AUM6</accession>
<sequence>MSLIDLIPVILAGSAGLAAGGLVPTSGEKLMAYKVKKQMKKFVVYGFCGWTQWLYPVGVGASWMAAALEASVLKALFFMIISYVMFIVTYLDNRYRIIPNEITFAVLLSGLGYGLAAKGLSGLGGAAAGATAGFIICLLAAALTKGKNAVGAGDVKMLAACCCLGGVPGFMDVLLYMAAALGVYCVGGLLLKRLKLNSFFPMGGFIAMGLVLSLYPRQVEMGVTIFNRLLVGG</sequence>
<keyword evidence="2" id="KW-0812">Transmembrane</keyword>
<feature type="transmembrane region" description="Helical" evidence="2">
    <location>
        <begin position="43"/>
        <end position="66"/>
    </location>
</feature>
<feature type="transmembrane region" description="Helical" evidence="2">
    <location>
        <begin position="198"/>
        <end position="215"/>
    </location>
</feature>
<dbReference type="InterPro" id="IPR000045">
    <property type="entry name" value="Prepilin_IV_endopep_pep"/>
</dbReference>
<dbReference type="Gene3D" id="1.20.120.1220">
    <property type="match status" value="1"/>
</dbReference>
<gene>
    <name evidence="4" type="ORF">DW839_15540</name>
</gene>
<proteinExistence type="inferred from homology"/>
<dbReference type="Proteomes" id="UP000283975">
    <property type="component" value="Unassembled WGS sequence"/>
</dbReference>
<comment type="similarity">
    <text evidence="1">Belongs to the peptidase A24 family.</text>
</comment>
<evidence type="ECO:0000313" key="5">
    <source>
        <dbReference type="Proteomes" id="UP000283975"/>
    </source>
</evidence>
<comment type="caution">
    <text evidence="4">The sequence shown here is derived from an EMBL/GenBank/DDBJ whole genome shotgun (WGS) entry which is preliminary data.</text>
</comment>
<protein>
    <submittedName>
        <fullName evidence="4">Prepilin peptidase</fullName>
    </submittedName>
</protein>
<dbReference type="Pfam" id="PF01478">
    <property type="entry name" value="Peptidase_A24"/>
    <property type="match status" value="1"/>
</dbReference>